<keyword evidence="2" id="KW-0378">Hydrolase</keyword>
<comment type="similarity">
    <text evidence="1">Belongs to the 4-hydroxybenzoyl-CoA thioesterase family.</text>
</comment>
<dbReference type="InterPro" id="IPR029069">
    <property type="entry name" value="HotDog_dom_sf"/>
</dbReference>
<accession>A0A6J4MDD2</accession>
<dbReference type="PANTHER" id="PTHR31793:SF27">
    <property type="entry name" value="NOVEL THIOESTERASE SUPERFAMILY DOMAIN AND SAPOSIN A-TYPE DOMAIN CONTAINING PROTEIN (0610012H03RIK)"/>
    <property type="match status" value="1"/>
</dbReference>
<protein>
    <recommendedName>
        <fullName evidence="4">Acyl-CoA thioesterase</fullName>
    </recommendedName>
</protein>
<evidence type="ECO:0000256" key="1">
    <source>
        <dbReference type="ARBA" id="ARBA00005953"/>
    </source>
</evidence>
<dbReference type="GO" id="GO:0047617">
    <property type="term" value="F:fatty acyl-CoA hydrolase activity"/>
    <property type="evidence" value="ECO:0007669"/>
    <property type="project" value="TreeGrafter"/>
</dbReference>
<gene>
    <name evidence="3" type="ORF">AVDCRST_MAG29-2632</name>
</gene>
<reference evidence="3" key="1">
    <citation type="submission" date="2020-02" db="EMBL/GenBank/DDBJ databases">
        <authorList>
            <person name="Meier V. D."/>
        </authorList>
    </citation>
    <scope>NUCLEOTIDE SEQUENCE</scope>
    <source>
        <strain evidence="3">AVDCRST_MAG29</strain>
    </source>
</reference>
<evidence type="ECO:0008006" key="4">
    <source>
        <dbReference type="Google" id="ProtNLM"/>
    </source>
</evidence>
<name>A0A6J4MDD2_9ACTN</name>
<proteinExistence type="inferred from homology"/>
<dbReference type="Gene3D" id="3.10.129.10">
    <property type="entry name" value="Hotdog Thioesterase"/>
    <property type="match status" value="1"/>
</dbReference>
<dbReference type="InterPro" id="IPR050563">
    <property type="entry name" value="4-hydroxybenzoyl-CoA_TE"/>
</dbReference>
<dbReference type="Pfam" id="PF13279">
    <property type="entry name" value="4HBT_2"/>
    <property type="match status" value="1"/>
</dbReference>
<dbReference type="SUPFAM" id="SSF54637">
    <property type="entry name" value="Thioesterase/thiol ester dehydrase-isomerase"/>
    <property type="match status" value="1"/>
</dbReference>
<dbReference type="PANTHER" id="PTHR31793">
    <property type="entry name" value="4-HYDROXYBENZOYL-COA THIOESTERASE FAMILY MEMBER"/>
    <property type="match status" value="1"/>
</dbReference>
<sequence>MTAAHSYELRVRWSDVDAYGHVNNVMYFEYFQEARIAFLADLSDTGDTMSRSNAFVLARLVVDYRRPIRFRSHPYEIRTRPTRLGRSSFDLRASIHDGEELLASSTAVLVGYDGAEQRTRQLDGAERDGIAARLQV</sequence>
<dbReference type="CDD" id="cd00586">
    <property type="entry name" value="4HBT"/>
    <property type="match status" value="1"/>
</dbReference>
<dbReference type="AlphaFoldDB" id="A0A6J4MDD2"/>
<organism evidence="3">
    <name type="scientific">uncultured Nocardioidaceae bacterium</name>
    <dbReference type="NCBI Taxonomy" id="253824"/>
    <lineage>
        <taxon>Bacteria</taxon>
        <taxon>Bacillati</taxon>
        <taxon>Actinomycetota</taxon>
        <taxon>Actinomycetes</taxon>
        <taxon>Propionibacteriales</taxon>
        <taxon>Nocardioidaceae</taxon>
        <taxon>environmental samples</taxon>
    </lineage>
</organism>
<evidence type="ECO:0000256" key="2">
    <source>
        <dbReference type="ARBA" id="ARBA00022801"/>
    </source>
</evidence>
<evidence type="ECO:0000313" key="3">
    <source>
        <dbReference type="EMBL" id="CAA9356692.1"/>
    </source>
</evidence>
<dbReference type="EMBL" id="CADCUG010000150">
    <property type="protein sequence ID" value="CAA9356692.1"/>
    <property type="molecule type" value="Genomic_DNA"/>
</dbReference>